<evidence type="ECO:0000256" key="6">
    <source>
        <dbReference type="SAM" id="MobiDB-lite"/>
    </source>
</evidence>
<organism evidence="8 9">
    <name type="scientific">Gonapodya prolifera (strain JEL478)</name>
    <name type="common">Monoblepharis prolifera</name>
    <dbReference type="NCBI Taxonomy" id="1344416"/>
    <lineage>
        <taxon>Eukaryota</taxon>
        <taxon>Fungi</taxon>
        <taxon>Fungi incertae sedis</taxon>
        <taxon>Chytridiomycota</taxon>
        <taxon>Chytridiomycota incertae sedis</taxon>
        <taxon>Monoblepharidomycetes</taxon>
        <taxon>Monoblepharidales</taxon>
        <taxon>Gonapodyaceae</taxon>
        <taxon>Gonapodya</taxon>
    </lineage>
</organism>
<dbReference type="Pfam" id="PF01138">
    <property type="entry name" value="RNase_PH"/>
    <property type="match status" value="1"/>
</dbReference>
<dbReference type="InterPro" id="IPR020568">
    <property type="entry name" value="Ribosomal_Su5_D2-typ_SF"/>
</dbReference>
<dbReference type="OMA" id="CIINEQG"/>
<keyword evidence="3" id="KW-0698">rRNA processing</keyword>
<dbReference type="EMBL" id="KQ965731">
    <property type="protein sequence ID" value="KXS22309.1"/>
    <property type="molecule type" value="Genomic_DNA"/>
</dbReference>
<name>A0A139B001_GONPJ</name>
<keyword evidence="4" id="KW-0271">Exosome</keyword>
<feature type="non-terminal residue" evidence="8">
    <location>
        <position position="134"/>
    </location>
</feature>
<dbReference type="InterPro" id="IPR027408">
    <property type="entry name" value="PNPase/RNase_PH_dom_sf"/>
</dbReference>
<dbReference type="InterPro" id="IPR050080">
    <property type="entry name" value="RNase_PH"/>
</dbReference>
<protein>
    <submittedName>
        <fullName evidence="8">Ribosomal protein S5 domain 2-like protein</fullName>
    </submittedName>
</protein>
<dbReference type="GO" id="GO:0000176">
    <property type="term" value="C:nuclear exosome (RNase complex)"/>
    <property type="evidence" value="ECO:0007669"/>
    <property type="project" value="UniProtKB-ARBA"/>
</dbReference>
<evidence type="ECO:0000256" key="4">
    <source>
        <dbReference type="ARBA" id="ARBA00022835"/>
    </source>
</evidence>
<feature type="region of interest" description="Disordered" evidence="6">
    <location>
        <begin position="1"/>
        <end position="32"/>
    </location>
</feature>
<dbReference type="STRING" id="1344416.A0A139B001"/>
<keyword evidence="8" id="KW-0687">Ribonucleoprotein</keyword>
<dbReference type="GO" id="GO:0005840">
    <property type="term" value="C:ribosome"/>
    <property type="evidence" value="ECO:0007669"/>
    <property type="project" value="UniProtKB-KW"/>
</dbReference>
<dbReference type="GO" id="GO:0034475">
    <property type="term" value="P:U4 snRNA 3'-end processing"/>
    <property type="evidence" value="ECO:0007669"/>
    <property type="project" value="TreeGrafter"/>
</dbReference>
<gene>
    <name evidence="8" type="ORF">M427DRAFT_91582</name>
</gene>
<dbReference type="GO" id="GO:0006364">
    <property type="term" value="P:rRNA processing"/>
    <property type="evidence" value="ECO:0007669"/>
    <property type="project" value="UniProtKB-KW"/>
</dbReference>
<dbReference type="PANTHER" id="PTHR11953">
    <property type="entry name" value="EXOSOME COMPLEX COMPONENT"/>
    <property type="match status" value="1"/>
</dbReference>
<evidence type="ECO:0000256" key="2">
    <source>
        <dbReference type="ARBA" id="ARBA00006678"/>
    </source>
</evidence>
<dbReference type="GO" id="GO:0016075">
    <property type="term" value="P:rRNA catabolic process"/>
    <property type="evidence" value="ECO:0007669"/>
    <property type="project" value="TreeGrafter"/>
</dbReference>
<dbReference type="GO" id="GO:0005730">
    <property type="term" value="C:nucleolus"/>
    <property type="evidence" value="ECO:0007669"/>
    <property type="project" value="TreeGrafter"/>
</dbReference>
<evidence type="ECO:0000256" key="1">
    <source>
        <dbReference type="ARBA" id="ARBA00004123"/>
    </source>
</evidence>
<keyword evidence="5" id="KW-0539">Nucleus</keyword>
<evidence type="ECO:0000313" key="8">
    <source>
        <dbReference type="EMBL" id="KXS22309.1"/>
    </source>
</evidence>
<evidence type="ECO:0000256" key="5">
    <source>
        <dbReference type="ARBA" id="ARBA00023242"/>
    </source>
</evidence>
<dbReference type="GO" id="GO:0071051">
    <property type="term" value="P:poly(A)-dependent snoRNA 3'-end processing"/>
    <property type="evidence" value="ECO:0007669"/>
    <property type="project" value="TreeGrafter"/>
</dbReference>
<dbReference type="GO" id="GO:0003723">
    <property type="term" value="F:RNA binding"/>
    <property type="evidence" value="ECO:0007669"/>
    <property type="project" value="TreeGrafter"/>
</dbReference>
<dbReference type="SUPFAM" id="SSF54211">
    <property type="entry name" value="Ribosomal protein S5 domain 2-like"/>
    <property type="match status" value="1"/>
</dbReference>
<reference evidence="8 9" key="1">
    <citation type="journal article" date="2015" name="Genome Biol. Evol.">
        <title>Phylogenomic analyses indicate that early fungi evolved digesting cell walls of algal ancestors of land plants.</title>
        <authorList>
            <person name="Chang Y."/>
            <person name="Wang S."/>
            <person name="Sekimoto S."/>
            <person name="Aerts A.L."/>
            <person name="Choi C."/>
            <person name="Clum A."/>
            <person name="LaButti K.M."/>
            <person name="Lindquist E.A."/>
            <person name="Yee Ngan C."/>
            <person name="Ohm R.A."/>
            <person name="Salamov A.A."/>
            <person name="Grigoriev I.V."/>
            <person name="Spatafora J.W."/>
            <person name="Berbee M.L."/>
        </authorList>
    </citation>
    <scope>NUCLEOTIDE SEQUENCE [LARGE SCALE GENOMIC DNA]</scope>
    <source>
        <strain evidence="8 9">JEL478</strain>
    </source>
</reference>
<dbReference type="OrthoDB" id="27298at2759"/>
<evidence type="ECO:0000313" key="9">
    <source>
        <dbReference type="Proteomes" id="UP000070544"/>
    </source>
</evidence>
<evidence type="ECO:0000256" key="3">
    <source>
        <dbReference type="ARBA" id="ARBA00022552"/>
    </source>
</evidence>
<accession>A0A139B001</accession>
<comment type="subcellular location">
    <subcellularLocation>
        <location evidence="1">Nucleus</location>
    </subcellularLocation>
</comment>
<dbReference type="AlphaFoldDB" id="A0A139B001"/>
<dbReference type="Proteomes" id="UP000070544">
    <property type="component" value="Unassembled WGS sequence"/>
</dbReference>
<keyword evidence="8" id="KW-0689">Ribosomal protein</keyword>
<proteinExistence type="inferred from homology"/>
<dbReference type="GO" id="GO:0071028">
    <property type="term" value="P:nuclear mRNA surveillance"/>
    <property type="evidence" value="ECO:0007669"/>
    <property type="project" value="TreeGrafter"/>
</dbReference>
<comment type="similarity">
    <text evidence="2">Belongs to the RNase PH family.</text>
</comment>
<evidence type="ECO:0000259" key="7">
    <source>
        <dbReference type="Pfam" id="PF01138"/>
    </source>
</evidence>
<keyword evidence="9" id="KW-1185">Reference proteome</keyword>
<dbReference type="PANTHER" id="PTHR11953:SF1">
    <property type="entry name" value="EXOSOME COMPLEX COMPONENT RRP46"/>
    <property type="match status" value="1"/>
</dbReference>
<feature type="domain" description="Exoribonuclease phosphorolytic" evidence="7">
    <location>
        <begin position="13"/>
        <end position="133"/>
    </location>
</feature>
<dbReference type="Gene3D" id="3.30.230.70">
    <property type="entry name" value="GHMP Kinase, N-terminal domain"/>
    <property type="match status" value="1"/>
</dbReference>
<sequence length="134" mass="14382">MSITRPDGRTPSQLRPITMGQGVLSRADGSGQARAGETEVLAAVYGPTEVKIRDEKLDRATLEVKWKPIIGPPGIVETSYERFLRESLDSAVITSLHPRTLISITIQVINDDGSILSCAFNAALLALLDAGIPL</sequence>
<dbReference type="GO" id="GO:0000177">
    <property type="term" value="C:cytoplasmic exosome (RNase complex)"/>
    <property type="evidence" value="ECO:0007669"/>
    <property type="project" value="TreeGrafter"/>
</dbReference>
<dbReference type="InterPro" id="IPR001247">
    <property type="entry name" value="ExoRNase_PH_dom1"/>
</dbReference>